<comment type="caution">
    <text evidence="1">The sequence shown here is derived from an EMBL/GenBank/DDBJ whole genome shotgun (WGS) entry which is preliminary data.</text>
</comment>
<reference evidence="1 2" key="1">
    <citation type="submission" date="2014-04" db="EMBL/GenBank/DDBJ databases">
        <title>Whole genome sequence of 'Brachyspira hampsonii' D13-03603F2.</title>
        <authorList>
            <person name="Patterson A.H."/>
            <person name="Chaban B."/>
            <person name="Fernando C."/>
            <person name="Harding J.C."/>
            <person name="Hill J.E."/>
        </authorList>
    </citation>
    <scope>NUCLEOTIDE SEQUENCE [LARGE SCALE GENOMIC DNA]</scope>
    <source>
        <strain evidence="1 2">D13-03603F2</strain>
    </source>
</reference>
<protein>
    <submittedName>
        <fullName evidence="1">Uncharacterized protein</fullName>
    </submittedName>
</protein>
<gene>
    <name evidence="1" type="ORF">DJ52_02195</name>
</gene>
<evidence type="ECO:0000313" key="1">
    <source>
        <dbReference type="EMBL" id="PPS22887.1"/>
    </source>
</evidence>
<keyword evidence="2" id="KW-1185">Reference proteome</keyword>
<sequence length="162" mass="18673">MNIKYILLILGVCTSNLFCIYNFNVNGSFIPFNENGLRDDVADISDISFEDYSMNLSTLGFPMLSTFLIVEKKLPILGIFLELYQFMGYNKDVSTHISYLDFFRTLKTIEYFFVQGSKDLSVSFSYSSTMNVNYNSMIRDLSASYSDLYTDTDILFAVNFYI</sequence>
<dbReference type="RefSeq" id="WP_013113221.1">
    <property type="nucleotide sequence ID" value="NZ_JAWLPZ010000001.1"/>
</dbReference>
<proteinExistence type="predicted"/>
<organism evidence="1 2">
    <name type="scientific">Brachyspira murdochii</name>
    <dbReference type="NCBI Taxonomy" id="84378"/>
    <lineage>
        <taxon>Bacteria</taxon>
        <taxon>Pseudomonadati</taxon>
        <taxon>Spirochaetota</taxon>
        <taxon>Spirochaetia</taxon>
        <taxon>Brachyspirales</taxon>
        <taxon>Brachyspiraceae</taxon>
        <taxon>Brachyspira</taxon>
    </lineage>
</organism>
<dbReference type="EMBL" id="JJMJ01000034">
    <property type="protein sequence ID" value="PPS22887.1"/>
    <property type="molecule type" value="Genomic_DNA"/>
</dbReference>
<dbReference type="Proteomes" id="UP000238924">
    <property type="component" value="Unassembled WGS sequence"/>
</dbReference>
<accession>A0ABX5B8E7</accession>
<evidence type="ECO:0000313" key="2">
    <source>
        <dbReference type="Proteomes" id="UP000238924"/>
    </source>
</evidence>
<name>A0ABX5B8E7_9SPIR</name>